<gene>
    <name evidence="2" type="ORF">GCM10022277_43110</name>
</gene>
<accession>A0ABP7NBZ7</accession>
<keyword evidence="1" id="KW-0732">Signal</keyword>
<dbReference type="Pfam" id="PF11191">
    <property type="entry name" value="DUF2782"/>
    <property type="match status" value="1"/>
</dbReference>
<reference evidence="3" key="1">
    <citation type="journal article" date="2019" name="Int. J. Syst. Evol. Microbiol.">
        <title>The Global Catalogue of Microorganisms (GCM) 10K type strain sequencing project: providing services to taxonomists for standard genome sequencing and annotation.</title>
        <authorList>
            <consortium name="The Broad Institute Genomics Platform"/>
            <consortium name="The Broad Institute Genome Sequencing Center for Infectious Disease"/>
            <person name="Wu L."/>
            <person name="Ma J."/>
        </authorList>
    </citation>
    <scope>NUCLEOTIDE SEQUENCE [LARGE SCALE GENOMIC DNA]</scope>
    <source>
        <strain evidence="3">JCM 17551</strain>
    </source>
</reference>
<comment type="caution">
    <text evidence="2">The sequence shown here is derived from an EMBL/GenBank/DDBJ whole genome shotgun (WGS) entry which is preliminary data.</text>
</comment>
<dbReference type="EMBL" id="BAABBN010000017">
    <property type="protein sequence ID" value="GAA3942657.1"/>
    <property type="molecule type" value="Genomic_DNA"/>
</dbReference>
<dbReference type="RefSeq" id="WP_344800741.1">
    <property type="nucleotide sequence ID" value="NZ_BAABBN010000017.1"/>
</dbReference>
<protein>
    <recommendedName>
        <fullName evidence="4">DUF2782 domain-containing protein</fullName>
    </recommendedName>
</protein>
<dbReference type="Proteomes" id="UP001501565">
    <property type="component" value="Unassembled WGS sequence"/>
</dbReference>
<proteinExistence type="predicted"/>
<feature type="signal peptide" evidence="1">
    <location>
        <begin position="1"/>
        <end position="30"/>
    </location>
</feature>
<name>A0ABP7NBZ7_9GAMM</name>
<evidence type="ECO:0008006" key="4">
    <source>
        <dbReference type="Google" id="ProtNLM"/>
    </source>
</evidence>
<evidence type="ECO:0000313" key="2">
    <source>
        <dbReference type="EMBL" id="GAA3942657.1"/>
    </source>
</evidence>
<organism evidence="2 3">
    <name type="scientific">Litoribacillus peritrichatus</name>
    <dbReference type="NCBI Taxonomy" id="718191"/>
    <lineage>
        <taxon>Bacteria</taxon>
        <taxon>Pseudomonadati</taxon>
        <taxon>Pseudomonadota</taxon>
        <taxon>Gammaproteobacteria</taxon>
        <taxon>Oceanospirillales</taxon>
        <taxon>Oceanospirillaceae</taxon>
        <taxon>Litoribacillus</taxon>
    </lineage>
</organism>
<evidence type="ECO:0000313" key="3">
    <source>
        <dbReference type="Proteomes" id="UP001501565"/>
    </source>
</evidence>
<evidence type="ECO:0000256" key="1">
    <source>
        <dbReference type="SAM" id="SignalP"/>
    </source>
</evidence>
<feature type="chain" id="PRO_5045164006" description="DUF2782 domain-containing protein" evidence="1">
    <location>
        <begin position="31"/>
        <end position="101"/>
    </location>
</feature>
<dbReference type="InterPro" id="IPR021357">
    <property type="entry name" value="DUF2782"/>
</dbReference>
<dbReference type="Gene3D" id="2.20.130.30">
    <property type="entry name" value="Protein of unknown function DUF2782"/>
    <property type="match status" value="1"/>
</dbReference>
<keyword evidence="3" id="KW-1185">Reference proteome</keyword>
<sequence length="101" mass="11556">MKQPRSRLYRLAFATGLLFTFATFSNPGFAETENDISEPEVIIKQSENKKISEYYVNGILVEIKVEPKNAPAYYLVPAESGQMIRTDESQLLVPGWKILEW</sequence>